<evidence type="ECO:0000256" key="6">
    <source>
        <dbReference type="ARBA" id="ARBA00023136"/>
    </source>
</evidence>
<dbReference type="Pfam" id="PF06808">
    <property type="entry name" value="DctM"/>
    <property type="match status" value="1"/>
</dbReference>
<feature type="domain" description="TRAP C4-dicarboxylate transport system permease DctM subunit" evidence="8">
    <location>
        <begin position="1"/>
        <end position="86"/>
    </location>
</feature>
<keyword evidence="2" id="KW-1003">Cell membrane</keyword>
<feature type="transmembrane region" description="Helical" evidence="7">
    <location>
        <begin position="67"/>
        <end position="91"/>
    </location>
</feature>
<proteinExistence type="predicted"/>
<name>A0A645CPI1_9ZZZZ</name>
<feature type="transmembrane region" description="Helical" evidence="7">
    <location>
        <begin position="30"/>
        <end position="55"/>
    </location>
</feature>
<protein>
    <recommendedName>
        <fullName evidence="8">TRAP C4-dicarboxylate transport system permease DctM subunit domain-containing protein</fullName>
    </recommendedName>
</protein>
<dbReference type="EMBL" id="VSSQ01028909">
    <property type="protein sequence ID" value="MPM78805.1"/>
    <property type="molecule type" value="Genomic_DNA"/>
</dbReference>
<evidence type="ECO:0000256" key="3">
    <source>
        <dbReference type="ARBA" id="ARBA00022519"/>
    </source>
</evidence>
<organism evidence="9">
    <name type="scientific">bioreactor metagenome</name>
    <dbReference type="NCBI Taxonomy" id="1076179"/>
    <lineage>
        <taxon>unclassified sequences</taxon>
        <taxon>metagenomes</taxon>
        <taxon>ecological metagenomes</taxon>
    </lineage>
</organism>
<dbReference type="InterPro" id="IPR004681">
    <property type="entry name" value="TRAP_DctM"/>
</dbReference>
<evidence type="ECO:0000256" key="5">
    <source>
        <dbReference type="ARBA" id="ARBA00022989"/>
    </source>
</evidence>
<keyword evidence="6 7" id="KW-0472">Membrane</keyword>
<comment type="caution">
    <text evidence="9">The sequence shown here is derived from an EMBL/GenBank/DDBJ whole genome shotgun (WGS) entry which is preliminary data.</text>
</comment>
<keyword evidence="4 7" id="KW-0812">Transmembrane</keyword>
<evidence type="ECO:0000256" key="7">
    <source>
        <dbReference type="SAM" id="Phobius"/>
    </source>
</evidence>
<keyword evidence="3" id="KW-0997">Cell inner membrane</keyword>
<evidence type="ECO:0000256" key="1">
    <source>
        <dbReference type="ARBA" id="ARBA00004429"/>
    </source>
</evidence>
<comment type="subcellular location">
    <subcellularLocation>
        <location evidence="1">Cell inner membrane</location>
        <topology evidence="1">Multi-pass membrane protein</topology>
    </subcellularLocation>
</comment>
<dbReference type="GO" id="GO:0005886">
    <property type="term" value="C:plasma membrane"/>
    <property type="evidence" value="ECO:0007669"/>
    <property type="project" value="UniProtKB-SubCell"/>
</dbReference>
<dbReference type="GO" id="GO:0022857">
    <property type="term" value="F:transmembrane transporter activity"/>
    <property type="evidence" value="ECO:0007669"/>
    <property type="project" value="TreeGrafter"/>
</dbReference>
<accession>A0A645CPI1</accession>
<reference evidence="9" key="1">
    <citation type="submission" date="2019-08" db="EMBL/GenBank/DDBJ databases">
        <authorList>
            <person name="Kucharzyk K."/>
            <person name="Murdoch R.W."/>
            <person name="Higgins S."/>
            <person name="Loffler F."/>
        </authorList>
    </citation>
    <scope>NUCLEOTIDE SEQUENCE</scope>
</reference>
<evidence type="ECO:0000256" key="2">
    <source>
        <dbReference type="ARBA" id="ARBA00022475"/>
    </source>
</evidence>
<gene>
    <name evidence="9" type="ORF">SDC9_125819</name>
</gene>
<sequence>MESFTIIILTTPIFIPIIKGIGVDPIAYGIVLMLCICVGAVTPPLAVCLFTSCRIIKIRIEETIPDVFMVIVILLLVAALVMIFPSIALWLTGVL</sequence>
<evidence type="ECO:0000256" key="4">
    <source>
        <dbReference type="ARBA" id="ARBA00022692"/>
    </source>
</evidence>
<evidence type="ECO:0000259" key="8">
    <source>
        <dbReference type="Pfam" id="PF06808"/>
    </source>
</evidence>
<dbReference type="PANTHER" id="PTHR33362">
    <property type="entry name" value="SIALIC ACID TRAP TRANSPORTER PERMEASE PROTEIN SIAT-RELATED"/>
    <property type="match status" value="1"/>
</dbReference>
<keyword evidence="5 7" id="KW-1133">Transmembrane helix</keyword>
<dbReference type="AlphaFoldDB" id="A0A645CPI1"/>
<evidence type="ECO:0000313" key="9">
    <source>
        <dbReference type="EMBL" id="MPM78805.1"/>
    </source>
</evidence>
<dbReference type="InterPro" id="IPR010656">
    <property type="entry name" value="DctM"/>
</dbReference>